<sequence>MKPSTTLVGACCEAALGYRTLAASPDGRSIPTVGRLTWSVQGPLQHHRPPAASPDIGFKVRKRLRACLGASDQQRHTSPIGVLHRAVANGERESIGAGFHKRRSSSRGGICLHHGTLVTLPGQRRIPRLNKLPRVQHSVRLHSNDGVERREPPEALRTGYDAGHYHASSRLDKPVKVRFDADASQSAELEPESPFERESLKGLARWQRAEERPTGSVPPVHRSGS</sequence>
<feature type="region of interest" description="Disordered" evidence="1">
    <location>
        <begin position="138"/>
        <end position="167"/>
    </location>
</feature>
<accession>A0A8H6KC75</accession>
<name>A0A8H6KC75_9PEZI</name>
<proteinExistence type="predicted"/>
<evidence type="ECO:0000256" key="1">
    <source>
        <dbReference type="SAM" id="MobiDB-lite"/>
    </source>
</evidence>
<dbReference type="AlphaFoldDB" id="A0A8H6KC75"/>
<dbReference type="Proteomes" id="UP000654918">
    <property type="component" value="Unassembled WGS sequence"/>
</dbReference>
<feature type="compositionally biased region" description="Basic and acidic residues" evidence="1">
    <location>
        <begin position="142"/>
        <end position="154"/>
    </location>
</feature>
<gene>
    <name evidence="2" type="ORF">CPLU01_08250</name>
</gene>
<protein>
    <submittedName>
        <fullName evidence="2">Uncharacterized protein</fullName>
    </submittedName>
</protein>
<evidence type="ECO:0000313" key="3">
    <source>
        <dbReference type="Proteomes" id="UP000654918"/>
    </source>
</evidence>
<keyword evidence="3" id="KW-1185">Reference proteome</keyword>
<comment type="caution">
    <text evidence="2">The sequence shown here is derived from an EMBL/GenBank/DDBJ whole genome shotgun (WGS) entry which is preliminary data.</text>
</comment>
<organism evidence="2 3">
    <name type="scientific">Colletotrichum plurivorum</name>
    <dbReference type="NCBI Taxonomy" id="2175906"/>
    <lineage>
        <taxon>Eukaryota</taxon>
        <taxon>Fungi</taxon>
        <taxon>Dikarya</taxon>
        <taxon>Ascomycota</taxon>
        <taxon>Pezizomycotina</taxon>
        <taxon>Sordariomycetes</taxon>
        <taxon>Hypocreomycetidae</taxon>
        <taxon>Glomerellales</taxon>
        <taxon>Glomerellaceae</taxon>
        <taxon>Colletotrichum</taxon>
        <taxon>Colletotrichum orchidearum species complex</taxon>
    </lineage>
</organism>
<feature type="region of interest" description="Disordered" evidence="1">
    <location>
        <begin position="182"/>
        <end position="225"/>
    </location>
</feature>
<dbReference type="EMBL" id="WIGO01000115">
    <property type="protein sequence ID" value="KAF6828924.1"/>
    <property type="molecule type" value="Genomic_DNA"/>
</dbReference>
<reference evidence="2" key="1">
    <citation type="journal article" date="2020" name="Phytopathology">
        <title>Genome Sequence Resources of Colletotrichum truncatum, C. plurivorum, C. musicola, and C. sojae: Four Species Pathogenic to Soybean (Glycine max).</title>
        <authorList>
            <person name="Rogerio F."/>
            <person name="Boufleur T.R."/>
            <person name="Ciampi-Guillardi M."/>
            <person name="Sukno S.A."/>
            <person name="Thon M.R."/>
            <person name="Massola Junior N.S."/>
            <person name="Baroncelli R."/>
        </authorList>
    </citation>
    <scope>NUCLEOTIDE SEQUENCE</scope>
    <source>
        <strain evidence="2">LFN00145</strain>
    </source>
</reference>
<evidence type="ECO:0000313" key="2">
    <source>
        <dbReference type="EMBL" id="KAF6828924.1"/>
    </source>
</evidence>